<dbReference type="EMBL" id="CP001949">
    <property type="protein sequence ID" value="ADM11943.1"/>
    <property type="molecule type" value="Genomic_DNA"/>
</dbReference>
<dbReference type="VEuPathDB" id="MicrosporidiaDB:Eint_080060"/>
<protein>
    <submittedName>
        <fullName evidence="1">Uncharacterized protein</fullName>
    </submittedName>
</protein>
<name>E0S8E9_ENCIT</name>
<reference evidence="1 2" key="1">
    <citation type="journal article" date="2010" name="Nat. Commun.">
        <title>The complete sequence of the smallest known nuclear genome from the microsporidian Encephalitozoon intestinalis.</title>
        <authorList>
            <person name="Corradi N."/>
            <person name="Pombert J.-F."/>
            <person name="Farinelli L."/>
            <person name="Didier E.S."/>
            <person name="Keeling P.J."/>
        </authorList>
    </citation>
    <scope>NUCLEOTIDE SEQUENCE [LARGE SCALE GENOMIC DNA]</scope>
    <source>
        <strain evidence="1 2">ATCC 50506</strain>
    </source>
</reference>
<dbReference type="HOGENOM" id="CLU_1229919_0_0_1"/>
<evidence type="ECO:0000313" key="1">
    <source>
        <dbReference type="EMBL" id="ADM11943.1"/>
    </source>
</evidence>
<keyword evidence="2" id="KW-1185">Reference proteome</keyword>
<evidence type="ECO:0000313" key="2">
    <source>
        <dbReference type="Proteomes" id="UP000002313"/>
    </source>
</evidence>
<gene>
    <name evidence="1" type="ORF">Eint_080060</name>
</gene>
<organism evidence="1 2">
    <name type="scientific">Encephalitozoon intestinalis (strain ATCC 50506)</name>
    <name type="common">Microsporidian parasite</name>
    <name type="synonym">Septata intestinalis</name>
    <dbReference type="NCBI Taxonomy" id="876142"/>
    <lineage>
        <taxon>Eukaryota</taxon>
        <taxon>Fungi</taxon>
        <taxon>Fungi incertae sedis</taxon>
        <taxon>Microsporidia</taxon>
        <taxon>Unikaryonidae</taxon>
        <taxon>Encephalitozoon</taxon>
    </lineage>
</organism>
<reference evidence="1 2" key="2">
    <citation type="journal article" date="2012" name="Proc. Natl. Acad. Sci. U.S.A.">
        <title>Gain and loss of multiple functionally related, horizontally transferred genes in the reduced genomes of two microsporidian parasites.</title>
        <authorList>
            <person name="Pombert J.-F."/>
            <person name="Selman M."/>
            <person name="Burki F."/>
            <person name="Bardell F.T."/>
            <person name="Farinelli L."/>
            <person name="Solter L.F."/>
            <person name="Whitman D.W."/>
            <person name="Weiss L.M."/>
            <person name="Corradi N."/>
            <person name="Keeling P.J."/>
        </authorList>
    </citation>
    <scope>NUCLEOTIDE SEQUENCE [LARGE SCALE GENOMIC DNA]</scope>
    <source>
        <strain evidence="1 2">ATCC 50506</strain>
    </source>
</reference>
<dbReference type="AlphaFoldDB" id="E0S8E9"/>
<dbReference type="KEGG" id="ein:Eint_080060"/>
<dbReference type="Proteomes" id="UP000002313">
    <property type="component" value="Chromosome VIII"/>
</dbReference>
<sequence length="227" mass="26751">MHFTLLYPEGEKWKEIKKAALKSVVRGNLEEDDMSSLSKDSEDYKNYIMVKRNYARVVKQIEKGEVYDFYSQRRRFKRKIHSLSEFNRFKVVAILKDGSRSYLFEDGRYKEIGQTTRYQRCPFCNENIASEEINNHLRAKTCNRELESDEGGRVTVIFDKGIRTEYESLEFNCNNVRMLKKFVYDKTGISVSKQEVYRGETVLKNSDSLGRETVIIKQKKRTQKNSG</sequence>
<proteinExistence type="predicted"/>
<dbReference type="RefSeq" id="XP_003073303.1">
    <property type="nucleotide sequence ID" value="XM_003073257.1"/>
</dbReference>
<dbReference type="GeneID" id="9698126"/>
<dbReference type="OrthoDB" id="2191494at2759"/>
<accession>E0S8E9</accession>